<protein>
    <submittedName>
        <fullName evidence="1">Uncharacterized protein</fullName>
    </submittedName>
</protein>
<keyword evidence="2" id="KW-1185">Reference proteome</keyword>
<dbReference type="AlphaFoldDB" id="A0A3P7JFU7"/>
<sequence>MSYTRISRILWTTVGKWAVLSSSRGRELDKRHICKCNLCKWTSVFKMMFTIDSKTNYNFPCYGIEAASSSDYSVLSSTALCTPTYTFFDKTGIIDCLNYAVDDRSRAIASRLVQLCDSFDEELLQPGCRTCWMISLLFRWLI</sequence>
<reference evidence="1 2" key="1">
    <citation type="submission" date="2018-11" db="EMBL/GenBank/DDBJ databases">
        <authorList>
            <consortium name="Pathogen Informatics"/>
        </authorList>
    </citation>
    <scope>NUCLEOTIDE SEQUENCE [LARGE SCALE GENOMIC DNA]</scope>
</reference>
<evidence type="ECO:0000313" key="2">
    <source>
        <dbReference type="Proteomes" id="UP000270094"/>
    </source>
</evidence>
<proteinExistence type="predicted"/>
<organism evidence="1 2">
    <name type="scientific">Strongylus vulgaris</name>
    <name type="common">Blood worm</name>
    <dbReference type="NCBI Taxonomy" id="40348"/>
    <lineage>
        <taxon>Eukaryota</taxon>
        <taxon>Metazoa</taxon>
        <taxon>Ecdysozoa</taxon>
        <taxon>Nematoda</taxon>
        <taxon>Chromadorea</taxon>
        <taxon>Rhabditida</taxon>
        <taxon>Rhabditina</taxon>
        <taxon>Rhabditomorpha</taxon>
        <taxon>Strongyloidea</taxon>
        <taxon>Strongylidae</taxon>
        <taxon>Strongylus</taxon>
    </lineage>
</organism>
<dbReference type="Proteomes" id="UP000270094">
    <property type="component" value="Unassembled WGS sequence"/>
</dbReference>
<accession>A0A3P7JFU7</accession>
<evidence type="ECO:0000313" key="1">
    <source>
        <dbReference type="EMBL" id="VDM77044.1"/>
    </source>
</evidence>
<gene>
    <name evidence="1" type="ORF">SVUK_LOCUS12042</name>
</gene>
<name>A0A3P7JFU7_STRVU</name>
<dbReference type="OrthoDB" id="5814970at2759"/>
<dbReference type="EMBL" id="UYYB01098306">
    <property type="protein sequence ID" value="VDM77044.1"/>
    <property type="molecule type" value="Genomic_DNA"/>
</dbReference>